<dbReference type="Pfam" id="PF00110">
    <property type="entry name" value="wnt"/>
    <property type="match status" value="1"/>
</dbReference>
<dbReference type="GO" id="GO:0045165">
    <property type="term" value="P:cell fate commitment"/>
    <property type="evidence" value="ECO:0007669"/>
    <property type="project" value="TreeGrafter"/>
</dbReference>
<dbReference type="GO" id="GO:0030182">
    <property type="term" value="P:neuron differentiation"/>
    <property type="evidence" value="ECO:0007669"/>
    <property type="project" value="TreeGrafter"/>
</dbReference>
<accession>A0A8W8K5A0</accession>
<comment type="similarity">
    <text evidence="2 10">Belongs to the Wnt family.</text>
</comment>
<comment type="function">
    <text evidence="10">Ligand for members of the frizzled family of seven transmembrane receptors.</text>
</comment>
<evidence type="ECO:0000256" key="4">
    <source>
        <dbReference type="ARBA" id="ARBA00022525"/>
    </source>
</evidence>
<evidence type="ECO:0000256" key="9">
    <source>
        <dbReference type="ARBA" id="ARBA00023288"/>
    </source>
</evidence>
<name>A0A8W8K5A0_MAGGI</name>
<organism evidence="11 12">
    <name type="scientific">Magallana gigas</name>
    <name type="common">Pacific oyster</name>
    <name type="synonym">Crassostrea gigas</name>
    <dbReference type="NCBI Taxonomy" id="29159"/>
    <lineage>
        <taxon>Eukaryota</taxon>
        <taxon>Metazoa</taxon>
        <taxon>Spiralia</taxon>
        <taxon>Lophotrochozoa</taxon>
        <taxon>Mollusca</taxon>
        <taxon>Bivalvia</taxon>
        <taxon>Autobranchia</taxon>
        <taxon>Pteriomorphia</taxon>
        <taxon>Ostreida</taxon>
        <taxon>Ostreoidea</taxon>
        <taxon>Ostreidae</taxon>
        <taxon>Magallana</taxon>
    </lineage>
</organism>
<dbReference type="EnsemblMetazoa" id="G22488.2">
    <property type="protein sequence ID" value="G22488.2:cds"/>
    <property type="gene ID" value="G22488"/>
</dbReference>
<dbReference type="PANTHER" id="PTHR12027:SF101">
    <property type="entry name" value="PROTEIN WNT-4"/>
    <property type="match status" value="1"/>
</dbReference>
<sequence>MNRLDLLSLLLGVYVLLYLTSVADSIKWLSLAMSSGATATISSANYCDSLVGLVKRQRRICKKNLEVMESVKLGAHEAIQECQYQFKNRRWNCSMVDPKSLFGNVLKLGTREASFVHAISAAGVAHAVTRACSSGKLTKCGCDRTVKGPSKDGFEWSGCSDNIAYGIAFSKTFVDAREKKSKKSGKNAGRRLMNLHNNEAGRLAIEQNMKVECKCHGVSGSCELRTCWRAMAPFREVGAIIKEKFDGATEVKSVMTKNHPRLVPTNPQFKPHTKYDLVYLVASPDFCEPDPKTGSFGTKGRVCNKTSKAIDGCELMCCGRGYETRKRKVVDRLGEDGSWSKSETVHSSMLVGYETVRIDQMTKLVRPSVAATRITIWHQTLANLSSALSLASPSNLQKPCLCLGKQ</sequence>
<evidence type="ECO:0000313" key="11">
    <source>
        <dbReference type="EnsemblMetazoa" id="G22488.2:cds"/>
    </source>
</evidence>
<dbReference type="AlphaFoldDB" id="A0A8W8K5A0"/>
<evidence type="ECO:0000313" key="12">
    <source>
        <dbReference type="Proteomes" id="UP000005408"/>
    </source>
</evidence>
<evidence type="ECO:0000256" key="3">
    <source>
        <dbReference type="ARBA" id="ARBA00022473"/>
    </source>
</evidence>
<keyword evidence="4" id="KW-0964">Secreted</keyword>
<dbReference type="PROSITE" id="PS00246">
    <property type="entry name" value="WNT1"/>
    <property type="match status" value="1"/>
</dbReference>
<comment type="subcellular location">
    <subcellularLocation>
        <location evidence="1 10">Secreted</location>
        <location evidence="1 10">Extracellular space</location>
        <location evidence="1 10">Extracellular matrix</location>
    </subcellularLocation>
</comment>
<keyword evidence="7" id="KW-1015">Disulfide bond</keyword>
<keyword evidence="9" id="KW-0449">Lipoprotein</keyword>
<evidence type="ECO:0000256" key="1">
    <source>
        <dbReference type="ARBA" id="ARBA00004498"/>
    </source>
</evidence>
<dbReference type="InterPro" id="IPR018161">
    <property type="entry name" value="Wnt_CS"/>
</dbReference>
<dbReference type="PRINTS" id="PR01349">
    <property type="entry name" value="WNTPROTEIN"/>
</dbReference>
<dbReference type="GO" id="GO:0005615">
    <property type="term" value="C:extracellular space"/>
    <property type="evidence" value="ECO:0007669"/>
    <property type="project" value="TreeGrafter"/>
</dbReference>
<evidence type="ECO:0000256" key="8">
    <source>
        <dbReference type="ARBA" id="ARBA00023180"/>
    </source>
</evidence>
<keyword evidence="12" id="KW-1185">Reference proteome</keyword>
<evidence type="ECO:0000256" key="6">
    <source>
        <dbReference type="ARBA" id="ARBA00022687"/>
    </source>
</evidence>
<dbReference type="InterPro" id="IPR005817">
    <property type="entry name" value="Wnt"/>
</dbReference>
<proteinExistence type="inferred from homology"/>
<keyword evidence="6 10" id="KW-0879">Wnt signaling pathway</keyword>
<keyword evidence="8" id="KW-0325">Glycoprotein</keyword>
<protein>
    <recommendedName>
        <fullName evidence="10">Protein Wnt</fullName>
    </recommendedName>
</protein>
<dbReference type="GO" id="GO:0005109">
    <property type="term" value="F:frizzled binding"/>
    <property type="evidence" value="ECO:0007669"/>
    <property type="project" value="TreeGrafter"/>
</dbReference>
<dbReference type="GO" id="GO:0005125">
    <property type="term" value="F:cytokine activity"/>
    <property type="evidence" value="ECO:0007669"/>
    <property type="project" value="TreeGrafter"/>
</dbReference>
<evidence type="ECO:0000256" key="7">
    <source>
        <dbReference type="ARBA" id="ARBA00023157"/>
    </source>
</evidence>
<dbReference type="SMART" id="SM00097">
    <property type="entry name" value="WNT1"/>
    <property type="match status" value="1"/>
</dbReference>
<evidence type="ECO:0000256" key="5">
    <source>
        <dbReference type="ARBA" id="ARBA00022530"/>
    </source>
</evidence>
<evidence type="ECO:0000256" key="10">
    <source>
        <dbReference type="RuleBase" id="RU003500"/>
    </source>
</evidence>
<keyword evidence="3 10" id="KW-0217">Developmental protein</keyword>
<reference evidence="11" key="1">
    <citation type="submission" date="2022-08" db="UniProtKB">
        <authorList>
            <consortium name="EnsemblMetazoa"/>
        </authorList>
    </citation>
    <scope>IDENTIFICATION</scope>
    <source>
        <strain evidence="11">05x7-T-G4-1.051#20</strain>
    </source>
</reference>
<dbReference type="CDD" id="cd19336">
    <property type="entry name" value="Wnt_Wnt4"/>
    <property type="match status" value="1"/>
</dbReference>
<dbReference type="Proteomes" id="UP000005408">
    <property type="component" value="Unassembled WGS sequence"/>
</dbReference>
<dbReference type="PANTHER" id="PTHR12027">
    <property type="entry name" value="WNT RELATED"/>
    <property type="match status" value="1"/>
</dbReference>
<keyword evidence="5" id="KW-0272">Extracellular matrix</keyword>
<dbReference type="GO" id="GO:0060070">
    <property type="term" value="P:canonical Wnt signaling pathway"/>
    <property type="evidence" value="ECO:0007669"/>
    <property type="project" value="TreeGrafter"/>
</dbReference>
<evidence type="ECO:0000256" key="2">
    <source>
        <dbReference type="ARBA" id="ARBA00005683"/>
    </source>
</evidence>